<sequence>MLRRIVSVITLLSAAGLAQAGEAARIVFVAGQVQSAGAQLTLGNPVQEGDEITTGADGYIYLKTIDNGFLILRPNSKAKIIAYHVDAAKPANTRIKLELTSGVARAISGDGARQAKENFRFNTPVAAIGVRGTDFTVYTDHETSRVAVISGGVVVSGFSSACGPEGAGPCEGGNSRELFAREAGQLLQVRKGQAAPQVLPSSGASPDLTAPPRSDEPSGKAAGTNASGTAGNLAAKEIALDPQKTSELVNLAASLKPVDNGAPSTTVPLPSAPLPPPVVITAPKEIIWGRWQALADQPATINTTQVRADGAQLSAINSYFALLRARGSDYQSPTSGAVSFSMRDGAGVIVDASRGNLATPATLENGRLSVDFAKSSFATSFDLVHQAERIGMQATGQVTQDGRMFGEGQFANQNNMNVEGILSNENGGSAAYLFDRRIDANRNAYGGTYWTK</sequence>
<keyword evidence="5" id="KW-1185">Reference proteome</keyword>
<evidence type="ECO:0000313" key="4">
    <source>
        <dbReference type="EMBL" id="MEC4723512.1"/>
    </source>
</evidence>
<dbReference type="Proteomes" id="UP001352263">
    <property type="component" value="Unassembled WGS sequence"/>
</dbReference>
<evidence type="ECO:0000256" key="2">
    <source>
        <dbReference type="SAM" id="SignalP"/>
    </source>
</evidence>
<comment type="caution">
    <text evidence="4">The sequence shown here is derived from an EMBL/GenBank/DDBJ whole genome shotgun (WGS) entry which is preliminary data.</text>
</comment>
<protein>
    <submittedName>
        <fullName evidence="4">FecR family protein</fullName>
    </submittedName>
</protein>
<dbReference type="Pfam" id="PF04773">
    <property type="entry name" value="FecR"/>
    <property type="match status" value="1"/>
</dbReference>
<feature type="compositionally biased region" description="Low complexity" evidence="1">
    <location>
        <begin position="219"/>
        <end position="228"/>
    </location>
</feature>
<keyword evidence="2" id="KW-0732">Signal</keyword>
<dbReference type="EMBL" id="JAWIIV010000057">
    <property type="protein sequence ID" value="MEC4723512.1"/>
    <property type="molecule type" value="Genomic_DNA"/>
</dbReference>
<evidence type="ECO:0000313" key="5">
    <source>
        <dbReference type="Proteomes" id="UP001352263"/>
    </source>
</evidence>
<dbReference type="PANTHER" id="PTHR38731:SF3">
    <property type="entry name" value="BLL6125 PROTEIN"/>
    <property type="match status" value="1"/>
</dbReference>
<feature type="region of interest" description="Disordered" evidence="1">
    <location>
        <begin position="190"/>
        <end position="228"/>
    </location>
</feature>
<organism evidence="4 5">
    <name type="scientific">Noviherbaspirillum album</name>
    <dbReference type="NCBI Taxonomy" id="3080276"/>
    <lineage>
        <taxon>Bacteria</taxon>
        <taxon>Pseudomonadati</taxon>
        <taxon>Pseudomonadota</taxon>
        <taxon>Betaproteobacteria</taxon>
        <taxon>Burkholderiales</taxon>
        <taxon>Oxalobacteraceae</taxon>
        <taxon>Noviherbaspirillum</taxon>
    </lineage>
</organism>
<dbReference type="Gene3D" id="2.60.120.1440">
    <property type="match status" value="1"/>
</dbReference>
<accession>A0ABU6JIJ7</accession>
<dbReference type="RefSeq" id="WP_326510126.1">
    <property type="nucleotide sequence ID" value="NZ_JAWIIV010000057.1"/>
</dbReference>
<feature type="signal peptide" evidence="2">
    <location>
        <begin position="1"/>
        <end position="20"/>
    </location>
</feature>
<name>A0ABU6JIJ7_9BURK</name>
<evidence type="ECO:0000259" key="3">
    <source>
        <dbReference type="Pfam" id="PF04773"/>
    </source>
</evidence>
<proteinExistence type="predicted"/>
<gene>
    <name evidence="4" type="ORF">RY831_30695</name>
</gene>
<dbReference type="InterPro" id="IPR006860">
    <property type="entry name" value="FecR"/>
</dbReference>
<reference evidence="4 5" key="1">
    <citation type="submission" date="2023-10" db="EMBL/GenBank/DDBJ databases">
        <title>Noviherbaspirillum sp. CPCC 100848 genome assembly.</title>
        <authorList>
            <person name="Li X.Y."/>
            <person name="Fang X.M."/>
        </authorList>
    </citation>
    <scope>NUCLEOTIDE SEQUENCE [LARGE SCALE GENOMIC DNA]</scope>
    <source>
        <strain evidence="4 5">CPCC 100848</strain>
    </source>
</reference>
<feature type="domain" description="FecR protein" evidence="3">
    <location>
        <begin position="50"/>
        <end position="153"/>
    </location>
</feature>
<feature type="chain" id="PRO_5047416590" evidence="2">
    <location>
        <begin position="21"/>
        <end position="452"/>
    </location>
</feature>
<evidence type="ECO:0000256" key="1">
    <source>
        <dbReference type="SAM" id="MobiDB-lite"/>
    </source>
</evidence>
<dbReference type="PANTHER" id="PTHR38731">
    <property type="entry name" value="LIPL45-RELATED LIPOPROTEIN-RELATED"/>
    <property type="match status" value="1"/>
</dbReference>